<evidence type="ECO:0000259" key="3">
    <source>
        <dbReference type="PROSITE" id="PS51352"/>
    </source>
</evidence>
<dbReference type="InterPro" id="IPR036249">
    <property type="entry name" value="Thioredoxin-like_sf"/>
</dbReference>
<organism evidence="4 5">
    <name type="scientific">Marinifilum caeruleilacunae</name>
    <dbReference type="NCBI Taxonomy" id="2499076"/>
    <lineage>
        <taxon>Bacteria</taxon>
        <taxon>Pseudomonadati</taxon>
        <taxon>Bacteroidota</taxon>
        <taxon>Bacteroidia</taxon>
        <taxon>Marinilabiliales</taxon>
        <taxon>Marinifilaceae</taxon>
    </lineage>
</organism>
<evidence type="ECO:0000256" key="1">
    <source>
        <dbReference type="ARBA" id="ARBA00023284"/>
    </source>
</evidence>
<dbReference type="InterPro" id="IPR024705">
    <property type="entry name" value="Ssp411"/>
</dbReference>
<dbReference type="PROSITE" id="PS51352">
    <property type="entry name" value="THIOREDOXIN_2"/>
    <property type="match status" value="1"/>
</dbReference>
<evidence type="ECO:0000313" key="4">
    <source>
        <dbReference type="EMBL" id="NOU59316.1"/>
    </source>
</evidence>
<dbReference type="EMBL" id="RZNH01000006">
    <property type="protein sequence ID" value="NOU59316.1"/>
    <property type="molecule type" value="Genomic_DNA"/>
</dbReference>
<dbReference type="PROSITE" id="PS00194">
    <property type="entry name" value="THIOREDOXIN_1"/>
    <property type="match status" value="1"/>
</dbReference>
<dbReference type="PANTHER" id="PTHR42899">
    <property type="entry name" value="SPERMATOGENESIS-ASSOCIATED PROTEIN 20"/>
    <property type="match status" value="1"/>
</dbReference>
<gene>
    <name evidence="4" type="ORF">ELS83_05755</name>
</gene>
<reference evidence="4 5" key="1">
    <citation type="submission" date="2018-12" db="EMBL/GenBank/DDBJ databases">
        <title>Marinifilum JC070 sp. nov., a marine bacterium isolated from Yongle Blue Hole in the South China Sea.</title>
        <authorList>
            <person name="Fu T."/>
        </authorList>
    </citation>
    <scope>NUCLEOTIDE SEQUENCE [LARGE SCALE GENOMIC DNA]</scope>
    <source>
        <strain evidence="4 5">JC070</strain>
    </source>
</reference>
<name>A0ABX1WTI7_9BACT</name>
<keyword evidence="1" id="KW-0676">Redox-active center</keyword>
<keyword evidence="2" id="KW-0732">Signal</keyword>
<feature type="signal peptide" evidence="2">
    <location>
        <begin position="1"/>
        <end position="21"/>
    </location>
</feature>
<dbReference type="InterPro" id="IPR013766">
    <property type="entry name" value="Thioredoxin_domain"/>
</dbReference>
<keyword evidence="5" id="KW-1185">Reference proteome</keyword>
<dbReference type="Pfam" id="PF03190">
    <property type="entry name" value="Thioredox_DsbH"/>
    <property type="match status" value="1"/>
</dbReference>
<dbReference type="Gene3D" id="3.40.30.10">
    <property type="entry name" value="Glutaredoxin"/>
    <property type="match status" value="1"/>
</dbReference>
<dbReference type="RefSeq" id="WP_171594593.1">
    <property type="nucleotide sequence ID" value="NZ_RZNH01000006.1"/>
</dbReference>
<dbReference type="SUPFAM" id="SSF52833">
    <property type="entry name" value="Thioredoxin-like"/>
    <property type="match status" value="1"/>
</dbReference>
<dbReference type="Proteomes" id="UP000732105">
    <property type="component" value="Unassembled WGS sequence"/>
</dbReference>
<accession>A0ABX1WTI7</accession>
<dbReference type="InterPro" id="IPR004879">
    <property type="entry name" value="Ssp411-like_TRX"/>
</dbReference>
<proteinExistence type="predicted"/>
<dbReference type="InterPro" id="IPR017937">
    <property type="entry name" value="Thioredoxin_CS"/>
</dbReference>
<evidence type="ECO:0000256" key="2">
    <source>
        <dbReference type="SAM" id="SignalP"/>
    </source>
</evidence>
<feature type="chain" id="PRO_5047072410" evidence="2">
    <location>
        <begin position="22"/>
        <end position="381"/>
    </location>
</feature>
<comment type="caution">
    <text evidence="4">The sequence shown here is derived from an EMBL/GenBank/DDBJ whole genome shotgun (WGS) entry which is preliminary data.</text>
</comment>
<protein>
    <submittedName>
        <fullName evidence="4">DUF255 domain-containing protein</fullName>
    </submittedName>
</protein>
<evidence type="ECO:0000313" key="5">
    <source>
        <dbReference type="Proteomes" id="UP000732105"/>
    </source>
</evidence>
<dbReference type="PANTHER" id="PTHR42899:SF1">
    <property type="entry name" value="SPERMATOGENESIS-ASSOCIATED PROTEIN 20"/>
    <property type="match status" value="1"/>
</dbReference>
<feature type="domain" description="Thioredoxin" evidence="3">
    <location>
        <begin position="20"/>
        <end position="146"/>
    </location>
</feature>
<sequence length="381" mass="43961">MNTKLVAFMLLILCFSSNALKAGATDEQTIEKGIKFNHSKWNEILDLAAKNQKLIFMDCYTSWCGPCKIMAKKVFTDPEVGEFFNQNFINVKMDMEKEPGVSLKSTFAVNAYPTLLIIDEHSNIIHKCVGALQKDEFLKFAKEALNGTATLSHYHEKYKKEGVANKEFVLQYLLKLEAANEKEQLAEVINRYSDDLKKEDLLEKEYWNLLKKYVHSISNNAFQIVLKHQQEFINAFGQKEVEDKIYFTFLREGNQLCDKKENGDFLLNSEKKQRFLNHLKKNKVKNKEAIVAYSEISTARTLKDWKAYIHSISKYLEKGLIDNGPMSLYNYALPVEAAVKDSDLRLKAAKWCEMGMKIEGLHKAYLDAFQKLKNQLSQSKK</sequence>